<dbReference type="Pfam" id="PF01408">
    <property type="entry name" value="GFO_IDH_MocA"/>
    <property type="match status" value="1"/>
</dbReference>
<evidence type="ECO:0000313" key="4">
    <source>
        <dbReference type="Proteomes" id="UP000199451"/>
    </source>
</evidence>
<dbReference type="PANTHER" id="PTHR43377:SF1">
    <property type="entry name" value="BILIVERDIN REDUCTASE A"/>
    <property type="match status" value="1"/>
</dbReference>
<feature type="domain" description="GFO/IDH/MocA-like oxidoreductase" evidence="2">
    <location>
        <begin position="152"/>
        <end position="226"/>
    </location>
</feature>
<evidence type="ECO:0000259" key="2">
    <source>
        <dbReference type="Pfam" id="PF22725"/>
    </source>
</evidence>
<dbReference type="RefSeq" id="WP_089697588.1">
    <property type="nucleotide sequence ID" value="NZ_FNHL01000002.1"/>
</dbReference>
<dbReference type="PANTHER" id="PTHR43377">
    <property type="entry name" value="BILIVERDIN REDUCTASE A"/>
    <property type="match status" value="1"/>
</dbReference>
<dbReference type="Pfam" id="PF22725">
    <property type="entry name" value="GFO_IDH_MocA_C3"/>
    <property type="match status" value="1"/>
</dbReference>
<name>A0A1G9USE0_9EURY</name>
<organism evidence="3 4">
    <name type="scientific">Halogranum gelatinilyticum</name>
    <dbReference type="NCBI Taxonomy" id="660521"/>
    <lineage>
        <taxon>Archaea</taxon>
        <taxon>Methanobacteriati</taxon>
        <taxon>Methanobacteriota</taxon>
        <taxon>Stenosarchaea group</taxon>
        <taxon>Halobacteria</taxon>
        <taxon>Halobacteriales</taxon>
        <taxon>Haloferacaceae</taxon>
    </lineage>
</organism>
<dbReference type="InterPro" id="IPR036291">
    <property type="entry name" value="NAD(P)-bd_dom_sf"/>
</dbReference>
<proteinExistence type="predicted"/>
<sequence length="331" mass="34930">MSATVAAGVIGVGAMGRNHARVYAELPGVDLVGVSDVDDALAREVADEFDTVAYDLAELLARADVVSIAVPTRFHFDVARQAIEAGVHVLVEKPVTATVEEGRELAALADAHDVVVQVGHVERFNPAVTALFDVMADLTPVAFEAHRLGPPPARRIDDGVVLDLMIHDLDVVCALAGSGVESVHGFGTADGQHATAHLGFADGTLATLTASRRTQKKVRTLEVTAEECFVTVDYIDQSLRIHRHSHPEYRRQGGEVSYRNESVIEQPMLSAGEPLKLELAAFVKAATTGSEPVVGIDDGLRALALAMLVTERVGDGPTGAVGGTPLSEVAE</sequence>
<dbReference type="InterPro" id="IPR000683">
    <property type="entry name" value="Gfo/Idh/MocA-like_OxRdtase_N"/>
</dbReference>
<dbReference type="GO" id="GO:0000166">
    <property type="term" value="F:nucleotide binding"/>
    <property type="evidence" value="ECO:0007669"/>
    <property type="project" value="InterPro"/>
</dbReference>
<feature type="domain" description="Gfo/Idh/MocA-like oxidoreductase N-terminal" evidence="1">
    <location>
        <begin position="7"/>
        <end position="120"/>
    </location>
</feature>
<evidence type="ECO:0000313" key="3">
    <source>
        <dbReference type="EMBL" id="SDM62829.1"/>
    </source>
</evidence>
<reference evidence="4" key="1">
    <citation type="submission" date="2016-10" db="EMBL/GenBank/DDBJ databases">
        <authorList>
            <person name="Varghese N."/>
            <person name="Submissions S."/>
        </authorList>
    </citation>
    <scope>NUCLEOTIDE SEQUENCE [LARGE SCALE GENOMIC DNA]</scope>
    <source>
        <strain evidence="4">CGMCC 1.10119</strain>
    </source>
</reference>
<dbReference type="InterPro" id="IPR055170">
    <property type="entry name" value="GFO_IDH_MocA-like_dom"/>
</dbReference>
<dbReference type="EMBL" id="FNHL01000002">
    <property type="protein sequence ID" value="SDM62829.1"/>
    <property type="molecule type" value="Genomic_DNA"/>
</dbReference>
<keyword evidence="4" id="KW-1185">Reference proteome</keyword>
<dbReference type="Proteomes" id="UP000199451">
    <property type="component" value="Unassembled WGS sequence"/>
</dbReference>
<dbReference type="Gene3D" id="3.30.360.10">
    <property type="entry name" value="Dihydrodipicolinate Reductase, domain 2"/>
    <property type="match status" value="1"/>
</dbReference>
<dbReference type="InterPro" id="IPR051450">
    <property type="entry name" value="Gfo/Idh/MocA_Oxidoreductases"/>
</dbReference>
<dbReference type="AlphaFoldDB" id="A0A1G9USE0"/>
<gene>
    <name evidence="3" type="ORF">SAMN04487949_2317</name>
</gene>
<accession>A0A1G9USE0</accession>
<dbReference type="SUPFAM" id="SSF51735">
    <property type="entry name" value="NAD(P)-binding Rossmann-fold domains"/>
    <property type="match status" value="1"/>
</dbReference>
<dbReference type="OrthoDB" id="25239at2157"/>
<dbReference type="STRING" id="660521.SAMN04487949_2317"/>
<protein>
    <submittedName>
        <fullName evidence="3">Predicted dehydrogenase</fullName>
    </submittedName>
</protein>
<dbReference type="SUPFAM" id="SSF55347">
    <property type="entry name" value="Glyceraldehyde-3-phosphate dehydrogenase-like, C-terminal domain"/>
    <property type="match status" value="1"/>
</dbReference>
<evidence type="ECO:0000259" key="1">
    <source>
        <dbReference type="Pfam" id="PF01408"/>
    </source>
</evidence>
<dbReference type="Gene3D" id="3.40.50.720">
    <property type="entry name" value="NAD(P)-binding Rossmann-like Domain"/>
    <property type="match status" value="1"/>
</dbReference>